<keyword evidence="1" id="KW-0472">Membrane</keyword>
<accession>A0A370G5E5</accession>
<dbReference type="RefSeq" id="WP_114835456.1">
    <property type="nucleotide sequence ID" value="NZ_LR699114.1"/>
</dbReference>
<reference evidence="2 3" key="1">
    <citation type="submission" date="2018-07" db="EMBL/GenBank/DDBJ databases">
        <title>Genomic Encyclopedia of Type Strains, Phase IV (KMG-IV): sequencing the most valuable type-strain genomes for metagenomic binning, comparative biology and taxonomic classification.</title>
        <authorList>
            <person name="Goeker M."/>
        </authorList>
    </citation>
    <scope>NUCLEOTIDE SEQUENCE [LARGE SCALE GENOMIC DNA]</scope>
    <source>
        <strain evidence="2 3">DSM 16500</strain>
    </source>
</reference>
<protein>
    <submittedName>
        <fullName evidence="2">Uncharacterized protein</fullName>
    </submittedName>
</protein>
<proteinExistence type="predicted"/>
<feature type="transmembrane region" description="Helical" evidence="1">
    <location>
        <begin position="79"/>
        <end position="98"/>
    </location>
</feature>
<evidence type="ECO:0000313" key="2">
    <source>
        <dbReference type="EMBL" id="RDI37273.1"/>
    </source>
</evidence>
<keyword evidence="1" id="KW-0812">Transmembrane</keyword>
<gene>
    <name evidence="2" type="ORF">C8D86_1405</name>
</gene>
<organism evidence="2 3">
    <name type="scientific">Aquicella lusitana</name>
    <dbReference type="NCBI Taxonomy" id="254246"/>
    <lineage>
        <taxon>Bacteria</taxon>
        <taxon>Pseudomonadati</taxon>
        <taxon>Pseudomonadota</taxon>
        <taxon>Gammaproteobacteria</taxon>
        <taxon>Legionellales</taxon>
        <taxon>Coxiellaceae</taxon>
        <taxon>Aquicella</taxon>
    </lineage>
</organism>
<evidence type="ECO:0000313" key="3">
    <source>
        <dbReference type="Proteomes" id="UP000254720"/>
    </source>
</evidence>
<evidence type="ECO:0000256" key="1">
    <source>
        <dbReference type="SAM" id="Phobius"/>
    </source>
</evidence>
<keyword evidence="1" id="KW-1133">Transmembrane helix</keyword>
<keyword evidence="3" id="KW-1185">Reference proteome</keyword>
<dbReference type="OrthoDB" id="5642936at2"/>
<comment type="caution">
    <text evidence="2">The sequence shown here is derived from an EMBL/GenBank/DDBJ whole genome shotgun (WGS) entry which is preliminary data.</text>
</comment>
<name>A0A370G5E5_9COXI</name>
<sequence>MPEIVTKHPDIVLQLLKDAGIKCGQGEKQQILRSCPKESFCALPTGELCVFGVKNIASMTQMTAADFTGAPREISMLDWPNAVLIVVVFILGMLVGRIKRRKINR</sequence>
<dbReference type="AlphaFoldDB" id="A0A370G5E5"/>
<dbReference type="Proteomes" id="UP000254720">
    <property type="component" value="Unassembled WGS sequence"/>
</dbReference>
<dbReference type="EMBL" id="QQAX01000040">
    <property type="protein sequence ID" value="RDI37273.1"/>
    <property type="molecule type" value="Genomic_DNA"/>
</dbReference>